<comment type="caution">
    <text evidence="3">The sequence shown here is derived from an EMBL/GenBank/DDBJ whole genome shotgun (WGS) entry which is preliminary data.</text>
</comment>
<evidence type="ECO:0000313" key="3">
    <source>
        <dbReference type="EMBL" id="KXV74046.1"/>
    </source>
</evidence>
<protein>
    <submittedName>
        <fullName evidence="3">Conjugal transfer protein TraC</fullName>
    </submittedName>
</protein>
<evidence type="ECO:0000313" key="4">
    <source>
        <dbReference type="Proteomes" id="UP000075377"/>
    </source>
</evidence>
<feature type="coiled-coil region" evidence="1">
    <location>
        <begin position="166"/>
        <end position="193"/>
    </location>
</feature>
<dbReference type="Pfam" id="PF12083">
    <property type="entry name" value="DUF3560"/>
    <property type="match status" value="1"/>
</dbReference>
<sequence>AQPMSKNAYEARQEARRERFEARAESARAESDTLARRSSEMAEAIPFGQPVQIGHHSEHRDRRFRQRIGDTMTKSVDALKKAEHYERKAASVGNGGISSDDPDAIAKLTAEAEALDKASDKMKACNKLIKKADREGLAKLGFNEAQIDKLMEPDYMGRLGFPAYMLSNNRANASRIRKRIAQLEAAAQRQDVEQEGNGYTYREDTDENRVMFIFDGKPAEETRNVLKRHGFRWSPSRGAWVRQLNNAGIYAAQCARKILD</sequence>
<name>A0A149V1N1_9PROT</name>
<evidence type="ECO:0000256" key="2">
    <source>
        <dbReference type="SAM" id="MobiDB-lite"/>
    </source>
</evidence>
<dbReference type="Proteomes" id="UP000075377">
    <property type="component" value="Unassembled WGS sequence"/>
</dbReference>
<feature type="non-terminal residue" evidence="3">
    <location>
        <position position="1"/>
    </location>
</feature>
<proteinExistence type="predicted"/>
<keyword evidence="1" id="KW-0175">Coiled coil</keyword>
<dbReference type="InterPro" id="IPR021944">
    <property type="entry name" value="DUF3560"/>
</dbReference>
<dbReference type="PATRIC" id="fig|178901.14.peg.2254"/>
<dbReference type="AlphaFoldDB" id="A0A149V1N1"/>
<feature type="compositionally biased region" description="Basic and acidic residues" evidence="2">
    <location>
        <begin position="9"/>
        <end position="40"/>
    </location>
</feature>
<reference evidence="3 4" key="1">
    <citation type="submission" date="2015-06" db="EMBL/GenBank/DDBJ databases">
        <title>Improved classification and identification of acetic acid bacteria using matrix-assisted laser desorption/ionization time-of-flight mass spectrometry; Gluconobacter nephelii and Gluconobacter uchimurae are later heterotypic synonyms of Gluconobacter japonicus and Gluconobacter oxydans, respectively.</title>
        <authorList>
            <person name="Li L."/>
            <person name="Cleenwerck I."/>
            <person name="De Vuyst L."/>
            <person name="Vandamme P."/>
        </authorList>
    </citation>
    <scope>NUCLEOTIDE SEQUENCE [LARGE SCALE GENOMIC DNA]</scope>
    <source>
        <strain evidence="3 4">LMG 1699</strain>
    </source>
</reference>
<accession>A0A149V1N1</accession>
<feature type="region of interest" description="Disordered" evidence="2">
    <location>
        <begin position="1"/>
        <end position="68"/>
    </location>
</feature>
<organism evidence="3 4">
    <name type="scientific">Acetobacter malorum</name>
    <dbReference type="NCBI Taxonomy" id="178901"/>
    <lineage>
        <taxon>Bacteria</taxon>
        <taxon>Pseudomonadati</taxon>
        <taxon>Pseudomonadota</taxon>
        <taxon>Alphaproteobacteria</taxon>
        <taxon>Acetobacterales</taxon>
        <taxon>Acetobacteraceae</taxon>
        <taxon>Acetobacter</taxon>
    </lineage>
</organism>
<gene>
    <name evidence="3" type="ORF">AD951_00710</name>
</gene>
<evidence type="ECO:0000256" key="1">
    <source>
        <dbReference type="SAM" id="Coils"/>
    </source>
</evidence>
<dbReference type="EMBL" id="LHZX01000109">
    <property type="protein sequence ID" value="KXV74046.1"/>
    <property type="molecule type" value="Genomic_DNA"/>
</dbReference>
<dbReference type="RefSeq" id="WP_197461252.1">
    <property type="nucleotide sequence ID" value="NZ_LHZX01000109.1"/>
</dbReference>